<comment type="caution">
    <text evidence="4">The sequence shown here is derived from an EMBL/GenBank/DDBJ whole genome shotgun (WGS) entry which is preliminary data.</text>
</comment>
<evidence type="ECO:0000256" key="3">
    <source>
        <dbReference type="ARBA" id="ARBA00023315"/>
    </source>
</evidence>
<name>A0A5A7Q4M0_STRAF</name>
<dbReference type="Proteomes" id="UP000325081">
    <property type="component" value="Unassembled WGS sequence"/>
</dbReference>
<dbReference type="EMBL" id="BKCP01005794">
    <property type="protein sequence ID" value="GER40004.1"/>
    <property type="molecule type" value="Genomic_DNA"/>
</dbReference>
<evidence type="ECO:0000313" key="5">
    <source>
        <dbReference type="Proteomes" id="UP000325081"/>
    </source>
</evidence>
<evidence type="ECO:0000256" key="2">
    <source>
        <dbReference type="ARBA" id="ARBA00022679"/>
    </source>
</evidence>
<sequence length="463" mass="52394">MKMEFEIISKENIKPSTPTPHVLKTHKLSLLDQIVPPIYIPLVLYYPNPEITPKPDSISRTTQTLKKSLSSTLIHFYSLAGRVKDKLSIDCNDEGVPFTVAKFQTTLSEFLKKPNPLATRAHIPSQLTWAEPGPGSNVAMVQLNFFICGGVAIGALFLHKVMDGATVGQFMKSWAAKARGLDEGLGPDFSAQYLFPQNAGMRREAHLFSVMRRYFKFGSTVMRRYVFDATSIEALRARLVGKGVEIRRPTRVETVSAFVWRCFMLACARVNEKVAISENGGRLMSLLTHNINMRRKNDPPFGDDSFGNFVWLVPASSDNNDEHDRDLKTLFHKIRNAISKVDVDFVKQMQGENGFSGYCENQKESWSEFPENADYLSISSWCNFGFYGIDFGWGMPLWLTKCDAGSDVEWPFVNVLWLTDTRKGDGIEAWLTLDVKYFAEFDKIQDICDLAKIDPSPLDEYEI</sequence>
<keyword evidence="2 4" id="KW-0808">Transferase</keyword>
<gene>
    <name evidence="4" type="ORF">STAS_16633</name>
</gene>
<dbReference type="PANTHER" id="PTHR31623">
    <property type="entry name" value="F21J9.9"/>
    <property type="match status" value="1"/>
</dbReference>
<proteinExistence type="inferred from homology"/>
<dbReference type="AlphaFoldDB" id="A0A5A7Q4M0"/>
<comment type="similarity">
    <text evidence="1">Belongs to the plant acyltransferase family.</text>
</comment>
<dbReference type="GO" id="GO:0016746">
    <property type="term" value="F:acyltransferase activity"/>
    <property type="evidence" value="ECO:0007669"/>
    <property type="project" value="UniProtKB-KW"/>
</dbReference>
<keyword evidence="3" id="KW-0012">Acyltransferase</keyword>
<reference evidence="5" key="1">
    <citation type="journal article" date="2019" name="Curr. Biol.">
        <title>Genome Sequence of Striga asiatica Provides Insight into the Evolution of Plant Parasitism.</title>
        <authorList>
            <person name="Yoshida S."/>
            <person name="Kim S."/>
            <person name="Wafula E.K."/>
            <person name="Tanskanen J."/>
            <person name="Kim Y.M."/>
            <person name="Honaas L."/>
            <person name="Yang Z."/>
            <person name="Spallek T."/>
            <person name="Conn C.E."/>
            <person name="Ichihashi Y."/>
            <person name="Cheong K."/>
            <person name="Cui S."/>
            <person name="Der J.P."/>
            <person name="Gundlach H."/>
            <person name="Jiao Y."/>
            <person name="Hori C."/>
            <person name="Ishida J.K."/>
            <person name="Kasahara H."/>
            <person name="Kiba T."/>
            <person name="Kim M.S."/>
            <person name="Koo N."/>
            <person name="Laohavisit A."/>
            <person name="Lee Y.H."/>
            <person name="Lumba S."/>
            <person name="McCourt P."/>
            <person name="Mortimer J.C."/>
            <person name="Mutuku J.M."/>
            <person name="Nomura T."/>
            <person name="Sasaki-Sekimoto Y."/>
            <person name="Seto Y."/>
            <person name="Wang Y."/>
            <person name="Wakatake T."/>
            <person name="Sakakibara H."/>
            <person name="Demura T."/>
            <person name="Yamaguchi S."/>
            <person name="Yoneyama K."/>
            <person name="Manabe R.I."/>
            <person name="Nelson D.C."/>
            <person name="Schulman A.H."/>
            <person name="Timko M.P."/>
            <person name="dePamphilis C.W."/>
            <person name="Choi D."/>
            <person name="Shirasu K."/>
        </authorList>
    </citation>
    <scope>NUCLEOTIDE SEQUENCE [LARGE SCALE GENOMIC DNA]</scope>
    <source>
        <strain evidence="5">cv. UVA1</strain>
    </source>
</reference>
<protein>
    <submittedName>
        <fullName evidence="4">HXXXD-type acyl-transferase family protein</fullName>
    </submittedName>
</protein>
<keyword evidence="5" id="KW-1185">Reference proteome</keyword>
<dbReference type="Gene3D" id="3.30.559.10">
    <property type="entry name" value="Chloramphenicol acetyltransferase-like domain"/>
    <property type="match status" value="2"/>
</dbReference>
<evidence type="ECO:0000313" key="4">
    <source>
        <dbReference type="EMBL" id="GER40004.1"/>
    </source>
</evidence>
<dbReference type="PANTHER" id="PTHR31623:SF105">
    <property type="entry name" value="VINORINE SYNTHASE-LIKE"/>
    <property type="match status" value="1"/>
</dbReference>
<organism evidence="4 5">
    <name type="scientific">Striga asiatica</name>
    <name type="common">Asiatic witchweed</name>
    <name type="synonym">Buchnera asiatica</name>
    <dbReference type="NCBI Taxonomy" id="4170"/>
    <lineage>
        <taxon>Eukaryota</taxon>
        <taxon>Viridiplantae</taxon>
        <taxon>Streptophyta</taxon>
        <taxon>Embryophyta</taxon>
        <taxon>Tracheophyta</taxon>
        <taxon>Spermatophyta</taxon>
        <taxon>Magnoliopsida</taxon>
        <taxon>eudicotyledons</taxon>
        <taxon>Gunneridae</taxon>
        <taxon>Pentapetalae</taxon>
        <taxon>asterids</taxon>
        <taxon>lamiids</taxon>
        <taxon>Lamiales</taxon>
        <taxon>Orobanchaceae</taxon>
        <taxon>Buchnereae</taxon>
        <taxon>Striga</taxon>
    </lineage>
</organism>
<accession>A0A5A7Q4M0</accession>
<dbReference type="OrthoDB" id="894625at2759"/>
<evidence type="ECO:0000256" key="1">
    <source>
        <dbReference type="ARBA" id="ARBA00009861"/>
    </source>
</evidence>
<dbReference type="Pfam" id="PF02458">
    <property type="entry name" value="Transferase"/>
    <property type="match status" value="1"/>
</dbReference>
<dbReference type="InterPro" id="IPR023213">
    <property type="entry name" value="CAT-like_dom_sf"/>
</dbReference>